<sequence length="60" mass="6206">MQTLRRFLKDESGATAIEYGLIAALIAVVVIGAIKALGTNLETTFDKIADCLGSSASCSS</sequence>
<evidence type="ECO:0000256" key="1">
    <source>
        <dbReference type="SAM" id="Phobius"/>
    </source>
</evidence>
<dbReference type="Pfam" id="PF04964">
    <property type="entry name" value="Flp_Fap"/>
    <property type="match status" value="1"/>
</dbReference>
<keyword evidence="1" id="KW-1133">Transmembrane helix</keyword>
<dbReference type="RefSeq" id="WP_418161985.1">
    <property type="nucleotide sequence ID" value="NZ_JBBLZC010000047.1"/>
</dbReference>
<protein>
    <submittedName>
        <fullName evidence="2">Flp family type IVb pilin</fullName>
    </submittedName>
</protein>
<proteinExistence type="predicted"/>
<evidence type="ECO:0000313" key="2">
    <source>
        <dbReference type="EMBL" id="MEK0086142.1"/>
    </source>
</evidence>
<feature type="transmembrane region" description="Helical" evidence="1">
    <location>
        <begin position="12"/>
        <end position="34"/>
    </location>
</feature>
<reference evidence="2 3" key="1">
    <citation type="submission" date="2024-01" db="EMBL/GenBank/DDBJ databases">
        <title>Multi-omics insights into the function and evolution of sodium benzoate biodegradation pathways in Benzoatithermus flavus gen. nov., sp. nov. from hot spring.</title>
        <authorList>
            <person name="Hu C.-J."/>
            <person name="Li W.-J."/>
        </authorList>
    </citation>
    <scope>NUCLEOTIDE SEQUENCE [LARGE SCALE GENOMIC DNA]</scope>
    <source>
        <strain evidence="2 3">SYSU G07066</strain>
    </source>
</reference>
<name>A0ABU8XY66_9PROT</name>
<dbReference type="Proteomes" id="UP001375743">
    <property type="component" value="Unassembled WGS sequence"/>
</dbReference>
<dbReference type="EMBL" id="JBBLZC010000047">
    <property type="protein sequence ID" value="MEK0086142.1"/>
    <property type="molecule type" value="Genomic_DNA"/>
</dbReference>
<comment type="caution">
    <text evidence="2">The sequence shown here is derived from an EMBL/GenBank/DDBJ whole genome shotgun (WGS) entry which is preliminary data.</text>
</comment>
<accession>A0ABU8XY66</accession>
<organism evidence="2 3">
    <name type="scientific">Benzoatithermus flavus</name>
    <dbReference type="NCBI Taxonomy" id="3108223"/>
    <lineage>
        <taxon>Bacteria</taxon>
        <taxon>Pseudomonadati</taxon>
        <taxon>Pseudomonadota</taxon>
        <taxon>Alphaproteobacteria</taxon>
        <taxon>Geminicoccales</taxon>
        <taxon>Geminicoccaceae</taxon>
        <taxon>Benzoatithermus</taxon>
    </lineage>
</organism>
<keyword evidence="3" id="KW-1185">Reference proteome</keyword>
<keyword evidence="1" id="KW-0812">Transmembrane</keyword>
<keyword evidence="1" id="KW-0472">Membrane</keyword>
<dbReference type="InterPro" id="IPR007047">
    <property type="entry name" value="Flp_Fap"/>
</dbReference>
<evidence type="ECO:0000313" key="3">
    <source>
        <dbReference type="Proteomes" id="UP001375743"/>
    </source>
</evidence>
<gene>
    <name evidence="2" type="ORF">U1T56_23545</name>
</gene>